<feature type="compositionally biased region" description="Low complexity" evidence="1">
    <location>
        <begin position="169"/>
        <end position="181"/>
    </location>
</feature>
<keyword evidence="4" id="KW-1185">Reference proteome</keyword>
<dbReference type="STRING" id="667725.A0A0L0FCD7"/>
<evidence type="ECO:0000313" key="3">
    <source>
        <dbReference type="EMBL" id="KNC74409.1"/>
    </source>
</evidence>
<dbReference type="InterPro" id="IPR001394">
    <property type="entry name" value="Peptidase_C19_UCH"/>
</dbReference>
<feature type="region of interest" description="Disordered" evidence="1">
    <location>
        <begin position="100"/>
        <end position="309"/>
    </location>
</feature>
<dbReference type="OrthoDB" id="265306at2759"/>
<protein>
    <recommendedName>
        <fullName evidence="2">USP domain-containing protein</fullName>
    </recommendedName>
</protein>
<feature type="compositionally biased region" description="Polar residues" evidence="1">
    <location>
        <begin position="218"/>
        <end position="237"/>
    </location>
</feature>
<feature type="domain" description="USP" evidence="2">
    <location>
        <begin position="1"/>
        <end position="53"/>
    </location>
</feature>
<organism evidence="3 4">
    <name type="scientific">Sphaeroforma arctica JP610</name>
    <dbReference type="NCBI Taxonomy" id="667725"/>
    <lineage>
        <taxon>Eukaryota</taxon>
        <taxon>Ichthyosporea</taxon>
        <taxon>Ichthyophonida</taxon>
        <taxon>Sphaeroforma</taxon>
    </lineage>
</organism>
<feature type="compositionally biased region" description="Polar residues" evidence="1">
    <location>
        <begin position="281"/>
        <end position="291"/>
    </location>
</feature>
<dbReference type="AlphaFoldDB" id="A0A0L0FCD7"/>
<evidence type="ECO:0000259" key="2">
    <source>
        <dbReference type="PROSITE" id="PS50235"/>
    </source>
</evidence>
<feature type="compositionally biased region" description="Low complexity" evidence="1">
    <location>
        <begin position="100"/>
        <end position="120"/>
    </location>
</feature>
<evidence type="ECO:0000313" key="4">
    <source>
        <dbReference type="Proteomes" id="UP000054560"/>
    </source>
</evidence>
<gene>
    <name evidence="3" type="ORF">SARC_13041</name>
</gene>
<proteinExistence type="predicted"/>
<dbReference type="EMBL" id="KQ244435">
    <property type="protein sequence ID" value="KNC74409.1"/>
    <property type="molecule type" value="Genomic_DNA"/>
</dbReference>
<sequence>QNHSGALGGGHYTTFAKNYRTSEWHHYNDDKVTPAKKSDLVSSKAYYLFYAQDGINPHDLLPTDIQPQEFTTEWLDANDLAADIGSPSLAGLGIVKAGAKTTSASRSKSPSRSNSSLPWSPKEKSKTGKTSSHKSDKEPESSASTPKTKKKEKDKDKDKETANKDKTSKSTMTSRSTLSKSAGHKSKGSSDKMDGKASYTSEDSKSSKSSAKKKSVLNKFSTSGAGANSVLYKSNGSPRVARKKSASFADLGNAVDADGNKKTLLDAGNTTPIGDGKGKSESSWLKLNRNGSSKSEKKPEKDKEKCRNQ</sequence>
<evidence type="ECO:0000256" key="1">
    <source>
        <dbReference type="SAM" id="MobiDB-lite"/>
    </source>
</evidence>
<dbReference type="RefSeq" id="XP_014148311.1">
    <property type="nucleotide sequence ID" value="XM_014292836.1"/>
</dbReference>
<dbReference type="GeneID" id="25913545"/>
<dbReference type="Pfam" id="PF00443">
    <property type="entry name" value="UCH"/>
    <property type="match status" value="1"/>
</dbReference>
<feature type="compositionally biased region" description="Basic and acidic residues" evidence="1">
    <location>
        <begin position="294"/>
        <end position="309"/>
    </location>
</feature>
<dbReference type="Gene3D" id="3.90.70.10">
    <property type="entry name" value="Cysteine proteinases"/>
    <property type="match status" value="1"/>
</dbReference>
<dbReference type="InterPro" id="IPR028889">
    <property type="entry name" value="USP"/>
</dbReference>
<accession>A0A0L0FCD7</accession>
<reference evidence="3 4" key="1">
    <citation type="submission" date="2011-02" db="EMBL/GenBank/DDBJ databases">
        <title>The Genome Sequence of Sphaeroforma arctica JP610.</title>
        <authorList>
            <consortium name="The Broad Institute Genome Sequencing Platform"/>
            <person name="Russ C."/>
            <person name="Cuomo C."/>
            <person name="Young S.K."/>
            <person name="Zeng Q."/>
            <person name="Gargeya S."/>
            <person name="Alvarado L."/>
            <person name="Berlin A."/>
            <person name="Chapman S.B."/>
            <person name="Chen Z."/>
            <person name="Freedman E."/>
            <person name="Gellesch M."/>
            <person name="Goldberg J."/>
            <person name="Griggs A."/>
            <person name="Gujja S."/>
            <person name="Heilman E."/>
            <person name="Heiman D."/>
            <person name="Howarth C."/>
            <person name="Mehta T."/>
            <person name="Neiman D."/>
            <person name="Pearson M."/>
            <person name="Roberts A."/>
            <person name="Saif S."/>
            <person name="Shea T."/>
            <person name="Shenoy N."/>
            <person name="Sisk P."/>
            <person name="Stolte C."/>
            <person name="Sykes S."/>
            <person name="White J."/>
            <person name="Yandava C."/>
            <person name="Burger G."/>
            <person name="Gray M.W."/>
            <person name="Holland P.W.H."/>
            <person name="King N."/>
            <person name="Lang F.B.F."/>
            <person name="Roger A.J."/>
            <person name="Ruiz-Trillo I."/>
            <person name="Haas B."/>
            <person name="Nusbaum C."/>
            <person name="Birren B."/>
        </authorList>
    </citation>
    <scope>NUCLEOTIDE SEQUENCE [LARGE SCALE GENOMIC DNA]</scope>
    <source>
        <strain evidence="3 4">JP610</strain>
    </source>
</reference>
<dbReference type="SUPFAM" id="SSF54001">
    <property type="entry name" value="Cysteine proteinases"/>
    <property type="match status" value="1"/>
</dbReference>
<dbReference type="GO" id="GO:0016579">
    <property type="term" value="P:protein deubiquitination"/>
    <property type="evidence" value="ECO:0007669"/>
    <property type="project" value="InterPro"/>
</dbReference>
<name>A0A0L0FCD7_9EUKA</name>
<dbReference type="InterPro" id="IPR038765">
    <property type="entry name" value="Papain-like_cys_pep_sf"/>
</dbReference>
<dbReference type="Proteomes" id="UP000054560">
    <property type="component" value="Unassembled WGS sequence"/>
</dbReference>
<feature type="non-terminal residue" evidence="3">
    <location>
        <position position="1"/>
    </location>
</feature>
<feature type="compositionally biased region" description="Basic and acidic residues" evidence="1">
    <location>
        <begin position="151"/>
        <end position="168"/>
    </location>
</feature>
<dbReference type="GO" id="GO:0004843">
    <property type="term" value="F:cysteine-type deubiquitinase activity"/>
    <property type="evidence" value="ECO:0007669"/>
    <property type="project" value="InterPro"/>
</dbReference>
<dbReference type="PROSITE" id="PS50235">
    <property type="entry name" value="USP_3"/>
    <property type="match status" value="1"/>
</dbReference>